<dbReference type="GO" id="GO:0005634">
    <property type="term" value="C:nucleus"/>
    <property type="evidence" value="ECO:0007669"/>
    <property type="project" value="UniProtKB-UniRule"/>
</dbReference>
<dbReference type="InterPro" id="IPR009071">
    <property type="entry name" value="HMG_box_dom"/>
</dbReference>
<sequence>SIHPSKQRNPPTSKLTVGLRSSLFQDLNIVHSNLVYRLRSEMATIPITMKSAVDSTDTFTELLWQDALRHLESMNNEVLLPINVTDMIGQDNVDKIKTHSALIGAPVVAFVDKSIEALRVMRTPAFSGRAISVASHGAALNADKVAATESFKPRGKPAGPMKAPKVPRPPNAFILYRQRHHPKIKEEYPDFSNNDIMLGKQWKDEPEEVKAQFRNLAEELKKKHAEDHPNYYYTPRKPSERKRRASSRQFSKNTKSAAVLDIPASMNVASDVSTPAMHQGMPVGEIDFNAAFEGVPDMDVIMSPTGIPEDQQFHFEPNGFDLIHQMENDYNKAALYQQPSLAEGPVGENYEFSDFITDCF</sequence>
<evidence type="ECO:0000256" key="3">
    <source>
        <dbReference type="ARBA" id="ARBA00023163"/>
    </source>
</evidence>
<protein>
    <submittedName>
        <fullName evidence="7">Mat2</fullName>
    </submittedName>
</protein>
<dbReference type="CDD" id="cd01389">
    <property type="entry name" value="HMG-box_ROX1-like"/>
    <property type="match status" value="1"/>
</dbReference>
<dbReference type="FunFam" id="1.10.30.10:FF:000041">
    <property type="entry name" value="HMG box family protein"/>
    <property type="match status" value="1"/>
</dbReference>
<dbReference type="SUPFAM" id="SSF47095">
    <property type="entry name" value="HMG-box"/>
    <property type="match status" value="1"/>
</dbReference>
<dbReference type="Gene3D" id="1.10.30.10">
    <property type="entry name" value="High mobility group box domain"/>
    <property type="match status" value="1"/>
</dbReference>
<gene>
    <name evidence="7" type="primary">MAT2</name>
</gene>
<accession>A4UJ93</accession>
<keyword evidence="4" id="KW-0539">Nucleus</keyword>
<keyword evidence="1" id="KW-0805">Transcription regulation</keyword>
<feature type="domain" description="HMG box" evidence="6">
    <location>
        <begin position="166"/>
        <end position="232"/>
    </location>
</feature>
<dbReference type="PROSITE" id="PS50118">
    <property type="entry name" value="HMG_BOX_2"/>
    <property type="match status" value="1"/>
</dbReference>
<dbReference type="PANTHER" id="PTHR10270:SF161">
    <property type="entry name" value="SEX-DETERMINING REGION Y PROTEIN"/>
    <property type="match status" value="1"/>
</dbReference>
<dbReference type="PANTHER" id="PTHR10270">
    <property type="entry name" value="SOX TRANSCRIPTION FACTOR"/>
    <property type="match status" value="1"/>
</dbReference>
<reference evidence="7" key="1">
    <citation type="journal article" date="2007" name="Eukaryot. Cell">
        <title>DNA sequence characterization and molecular evolution of MAT1 and MAT2 mating-type loci of the self-compatible ascomycete mold Neosartorya fischeri.</title>
        <authorList>
            <person name="Rydholm C."/>
            <person name="Dyer P.S."/>
            <person name="Lutzoni F."/>
        </authorList>
    </citation>
    <scope>NUCLEOTIDE SEQUENCE</scope>
    <source>
        <strain evidence="7">NRRL4075</strain>
    </source>
</reference>
<dbReference type="EMBL" id="EF370391">
    <property type="protein sequence ID" value="ABO72590.1"/>
    <property type="molecule type" value="Genomic_DNA"/>
</dbReference>
<evidence type="ECO:0000256" key="1">
    <source>
        <dbReference type="ARBA" id="ARBA00023015"/>
    </source>
</evidence>
<dbReference type="AlphaFoldDB" id="A4UJ93"/>
<feature type="non-terminal residue" evidence="7">
    <location>
        <position position="1"/>
    </location>
</feature>
<evidence type="ECO:0000256" key="4">
    <source>
        <dbReference type="PROSITE-ProRule" id="PRU00267"/>
    </source>
</evidence>
<feature type="region of interest" description="Disordered" evidence="5">
    <location>
        <begin position="224"/>
        <end position="255"/>
    </location>
</feature>
<evidence type="ECO:0000313" key="7">
    <source>
        <dbReference type="EMBL" id="ABO72590.1"/>
    </source>
</evidence>
<keyword evidence="2 4" id="KW-0238">DNA-binding</keyword>
<dbReference type="GO" id="GO:0000978">
    <property type="term" value="F:RNA polymerase II cis-regulatory region sequence-specific DNA binding"/>
    <property type="evidence" value="ECO:0007669"/>
    <property type="project" value="TreeGrafter"/>
</dbReference>
<evidence type="ECO:0000256" key="5">
    <source>
        <dbReference type="SAM" id="MobiDB-lite"/>
    </source>
</evidence>
<feature type="region of interest" description="Disordered" evidence="5">
    <location>
        <begin position="150"/>
        <end position="169"/>
    </location>
</feature>
<dbReference type="GO" id="GO:0030154">
    <property type="term" value="P:cell differentiation"/>
    <property type="evidence" value="ECO:0007669"/>
    <property type="project" value="TreeGrafter"/>
</dbReference>
<dbReference type="SMART" id="SM00398">
    <property type="entry name" value="HMG"/>
    <property type="match status" value="1"/>
</dbReference>
<proteinExistence type="predicted"/>
<dbReference type="Pfam" id="PF00505">
    <property type="entry name" value="HMG_box"/>
    <property type="match status" value="1"/>
</dbReference>
<dbReference type="InterPro" id="IPR036910">
    <property type="entry name" value="HMG_box_dom_sf"/>
</dbReference>
<name>A4UJ93_9EURO</name>
<dbReference type="GO" id="GO:0001228">
    <property type="term" value="F:DNA-binding transcription activator activity, RNA polymerase II-specific"/>
    <property type="evidence" value="ECO:0007669"/>
    <property type="project" value="TreeGrafter"/>
</dbReference>
<evidence type="ECO:0000256" key="2">
    <source>
        <dbReference type="ARBA" id="ARBA00023125"/>
    </source>
</evidence>
<keyword evidence="3" id="KW-0804">Transcription</keyword>
<organism evidence="7">
    <name type="scientific">Aspergillus fischeri</name>
    <dbReference type="NCBI Taxonomy" id="36630"/>
    <lineage>
        <taxon>Eukaryota</taxon>
        <taxon>Fungi</taxon>
        <taxon>Dikarya</taxon>
        <taxon>Ascomycota</taxon>
        <taxon>Pezizomycotina</taxon>
        <taxon>Eurotiomycetes</taxon>
        <taxon>Eurotiomycetidae</taxon>
        <taxon>Eurotiales</taxon>
        <taxon>Aspergillaceae</taxon>
        <taxon>Aspergillus</taxon>
        <taxon>Aspergillus subgen. Fumigati</taxon>
    </lineage>
</organism>
<evidence type="ECO:0000259" key="6">
    <source>
        <dbReference type="PROSITE" id="PS50118"/>
    </source>
</evidence>
<dbReference type="VEuPathDB" id="FungiDB:NFIA_024390"/>
<dbReference type="InterPro" id="IPR050140">
    <property type="entry name" value="SRY-related_HMG-box_TF-like"/>
</dbReference>
<dbReference type="GO" id="GO:0000122">
    <property type="term" value="P:negative regulation of transcription by RNA polymerase II"/>
    <property type="evidence" value="ECO:0007669"/>
    <property type="project" value="TreeGrafter"/>
</dbReference>
<reference evidence="7" key="2">
    <citation type="submission" date="2007-01" db="EMBL/GenBank/DDBJ databases">
        <authorList>
            <person name="Rydholm C.L."/>
            <person name="Dyer P.S."/>
            <person name="Lutzoni F.M."/>
        </authorList>
    </citation>
    <scope>NUCLEOTIDE SEQUENCE</scope>
    <source>
        <strain evidence="7">NRRL4075</strain>
    </source>
</reference>
<feature type="DNA-binding region" description="HMG box" evidence="4">
    <location>
        <begin position="166"/>
        <end position="232"/>
    </location>
</feature>